<gene>
    <name evidence="2" type="ORF">SAMN04490220_0015</name>
</gene>
<feature type="transmembrane region" description="Helical" evidence="1">
    <location>
        <begin position="22"/>
        <end position="50"/>
    </location>
</feature>
<evidence type="ECO:0000313" key="2">
    <source>
        <dbReference type="EMBL" id="SEB32599.1"/>
    </source>
</evidence>
<reference evidence="3" key="1">
    <citation type="submission" date="2016-10" db="EMBL/GenBank/DDBJ databases">
        <authorList>
            <person name="Varghese N."/>
        </authorList>
    </citation>
    <scope>NUCLEOTIDE SEQUENCE [LARGE SCALE GENOMIC DNA]</scope>
    <source>
        <strain evidence="3">DSM 44719</strain>
    </source>
</reference>
<name>A0A1H4IES1_RHOJO</name>
<dbReference type="Proteomes" id="UP000183407">
    <property type="component" value="Unassembled WGS sequence"/>
</dbReference>
<keyword evidence="1" id="KW-0812">Transmembrane</keyword>
<accession>A0A1H4IES1</accession>
<proteinExistence type="predicted"/>
<organism evidence="2 3">
    <name type="scientific">Rhodococcus jostii</name>
    <dbReference type="NCBI Taxonomy" id="132919"/>
    <lineage>
        <taxon>Bacteria</taxon>
        <taxon>Bacillati</taxon>
        <taxon>Actinomycetota</taxon>
        <taxon>Actinomycetes</taxon>
        <taxon>Mycobacteriales</taxon>
        <taxon>Nocardiaceae</taxon>
        <taxon>Rhodococcus</taxon>
    </lineage>
</organism>
<keyword evidence="1" id="KW-0472">Membrane</keyword>
<keyword evidence="1" id="KW-1133">Transmembrane helix</keyword>
<evidence type="ECO:0000256" key="1">
    <source>
        <dbReference type="SAM" id="Phobius"/>
    </source>
</evidence>
<evidence type="ECO:0000313" key="3">
    <source>
        <dbReference type="Proteomes" id="UP000183407"/>
    </source>
</evidence>
<dbReference type="AlphaFoldDB" id="A0A1H4IES1"/>
<sequence>MRHPDRPEVPAHAFLSAAFFEAAFLAGAFLAAVFFAAFLAGAFFAAAFFFTGPRARRSASSSEARASVMDSTSSPLRRLALVSPSVTYGPNRPSLITIGFSLTESTPSSRNGGVAAA</sequence>
<protein>
    <submittedName>
        <fullName evidence="2">Uncharacterized protein</fullName>
    </submittedName>
</protein>
<dbReference type="EMBL" id="FNTL01000001">
    <property type="protein sequence ID" value="SEB32599.1"/>
    <property type="molecule type" value="Genomic_DNA"/>
</dbReference>